<dbReference type="Gene3D" id="3.40.630.10">
    <property type="entry name" value="Zn peptidases"/>
    <property type="match status" value="1"/>
</dbReference>
<reference evidence="9" key="1">
    <citation type="submission" date="2016-08" db="EMBL/GenBank/DDBJ databases">
        <title>Complete Genome Seqeunce of Paenibacillus sp. BIHB 4019 from tea rhizoplane.</title>
        <authorList>
            <person name="Thakur R."/>
            <person name="Swarnkar M.K."/>
            <person name="Gulati A."/>
        </authorList>
    </citation>
    <scope>NUCLEOTIDE SEQUENCE [LARGE SCALE GENOMIC DNA]</scope>
    <source>
        <strain evidence="9">BIHB4019</strain>
    </source>
</reference>
<organism evidence="9">
    <name type="scientific">Paenibacillus sp. BIHB 4019</name>
    <dbReference type="NCBI Taxonomy" id="1870819"/>
    <lineage>
        <taxon>Bacteria</taxon>
        <taxon>Bacillati</taxon>
        <taxon>Bacillota</taxon>
        <taxon>Bacilli</taxon>
        <taxon>Bacillales</taxon>
        <taxon>Paenibacillaceae</taxon>
        <taxon>Paenibacillus</taxon>
    </lineage>
</organism>
<dbReference type="PANTHER" id="PTHR11705:SF143">
    <property type="entry name" value="SLL0236 PROTEIN"/>
    <property type="match status" value="1"/>
</dbReference>
<evidence type="ECO:0000256" key="5">
    <source>
        <dbReference type="ARBA" id="ARBA00022833"/>
    </source>
</evidence>
<dbReference type="AlphaFoldDB" id="A0A1B2DT53"/>
<keyword evidence="4" id="KW-0378">Hydrolase</keyword>
<evidence type="ECO:0000256" key="6">
    <source>
        <dbReference type="ARBA" id="ARBA00023049"/>
    </source>
</evidence>
<keyword evidence="5" id="KW-0862">Zinc</keyword>
<comment type="similarity">
    <text evidence="2 7">Belongs to the peptidase M14 family.</text>
</comment>
<evidence type="ECO:0000256" key="4">
    <source>
        <dbReference type="ARBA" id="ARBA00022801"/>
    </source>
</evidence>
<keyword evidence="6" id="KW-0482">Metalloprotease</keyword>
<feature type="active site" description="Proton donor/acceptor" evidence="7">
    <location>
        <position position="270"/>
    </location>
</feature>
<proteinExistence type="inferred from homology"/>
<dbReference type="GO" id="GO:0005615">
    <property type="term" value="C:extracellular space"/>
    <property type="evidence" value="ECO:0007669"/>
    <property type="project" value="TreeGrafter"/>
</dbReference>
<dbReference type="PANTHER" id="PTHR11705">
    <property type="entry name" value="PROTEASE FAMILY M14 CARBOXYPEPTIDASE A,B"/>
    <property type="match status" value="1"/>
</dbReference>
<dbReference type="PROSITE" id="PS52035">
    <property type="entry name" value="PEPTIDASE_M14"/>
    <property type="match status" value="1"/>
</dbReference>
<evidence type="ECO:0000259" key="8">
    <source>
        <dbReference type="PROSITE" id="PS52035"/>
    </source>
</evidence>
<keyword evidence="3" id="KW-0645">Protease</keyword>
<comment type="cofactor">
    <cofactor evidence="1">
        <name>Zn(2+)</name>
        <dbReference type="ChEBI" id="CHEBI:29105"/>
    </cofactor>
</comment>
<evidence type="ECO:0000256" key="1">
    <source>
        <dbReference type="ARBA" id="ARBA00001947"/>
    </source>
</evidence>
<dbReference type="GO" id="GO:0006508">
    <property type="term" value="P:proteolysis"/>
    <property type="evidence" value="ECO:0007669"/>
    <property type="project" value="UniProtKB-KW"/>
</dbReference>
<dbReference type="Pfam" id="PF00246">
    <property type="entry name" value="Peptidase_M14"/>
    <property type="match status" value="1"/>
</dbReference>
<protein>
    <submittedName>
        <fullName evidence="9">Peptidase M14</fullName>
    </submittedName>
</protein>
<sequence length="306" mass="34547">MRNTVNEGWENKYGYQELLANCRELTQTYPFVTVHTIGHSVLGKPIVALRCGTGARSIHMNGAFHANEWITSAMLMRFVGDYAASCAEGRSICGELSSRLYEETTLWAVPMVNPDGVELAQEGALPTHPFYSQLMAWNEGRESFADWKANARGVDLNDQFPAHWEEECQRREVHGPGPRDYPGPYPLSEPEAMAIANLTTAQRFDLTVALHTQGEEIYWNYRGYEPKESEQLAERLALVSGYKPVKLTGSDAGYKDWFIQRFRRPGFTIEAGRGENPLPPQQLPAIYEAVKPLLVEALSLHREREL</sequence>
<name>A0A1B2DT53_9BACL</name>
<dbReference type="GO" id="GO:0008270">
    <property type="term" value="F:zinc ion binding"/>
    <property type="evidence" value="ECO:0007669"/>
    <property type="project" value="InterPro"/>
</dbReference>
<dbReference type="InterPro" id="IPR000834">
    <property type="entry name" value="Peptidase_M14"/>
</dbReference>
<dbReference type="CDD" id="cd06229">
    <property type="entry name" value="M14_Endopeptidase_I"/>
    <property type="match status" value="1"/>
</dbReference>
<feature type="domain" description="Peptidase M14" evidence="8">
    <location>
        <begin position="11"/>
        <end position="301"/>
    </location>
</feature>
<dbReference type="EMBL" id="CP016808">
    <property type="protein sequence ID" value="ANY70865.1"/>
    <property type="molecule type" value="Genomic_DNA"/>
</dbReference>
<dbReference type="PRINTS" id="PR00765">
    <property type="entry name" value="CRBOXYPTASEA"/>
</dbReference>
<dbReference type="GO" id="GO:0004181">
    <property type="term" value="F:metallocarboxypeptidase activity"/>
    <property type="evidence" value="ECO:0007669"/>
    <property type="project" value="InterPro"/>
</dbReference>
<evidence type="ECO:0000313" key="9">
    <source>
        <dbReference type="EMBL" id="ANY70865.1"/>
    </source>
</evidence>
<accession>A0A1B2DT53</accession>
<evidence type="ECO:0000256" key="7">
    <source>
        <dbReference type="PROSITE-ProRule" id="PRU01379"/>
    </source>
</evidence>
<evidence type="ECO:0000256" key="2">
    <source>
        <dbReference type="ARBA" id="ARBA00005988"/>
    </source>
</evidence>
<dbReference type="InterPro" id="IPR034274">
    <property type="entry name" value="ENP1_M14_CPD"/>
</dbReference>
<dbReference type="SUPFAM" id="SSF53187">
    <property type="entry name" value="Zn-dependent exopeptidases"/>
    <property type="match status" value="1"/>
</dbReference>
<gene>
    <name evidence="9" type="ORF">BBD42_20055</name>
</gene>
<evidence type="ECO:0000256" key="3">
    <source>
        <dbReference type="ARBA" id="ARBA00022670"/>
    </source>
</evidence>
<dbReference type="SMART" id="SM00631">
    <property type="entry name" value="Zn_pept"/>
    <property type="match status" value="1"/>
</dbReference>